<dbReference type="Pfam" id="PF00676">
    <property type="entry name" value="E1_dh"/>
    <property type="match status" value="1"/>
</dbReference>
<evidence type="ECO:0000256" key="4">
    <source>
        <dbReference type="RuleBase" id="RU365014"/>
    </source>
</evidence>
<gene>
    <name evidence="6" type="ORF">CXP39_00280</name>
</gene>
<dbReference type="PANTHER" id="PTHR43380">
    <property type="entry name" value="2-OXOISOVALERATE DEHYDROGENASE SUBUNIT ALPHA, MITOCHONDRIAL"/>
    <property type="match status" value="1"/>
</dbReference>
<dbReference type="EC" id="1.2.4.4" evidence="4"/>
<comment type="cofactor">
    <cofactor evidence="1 4">
        <name>thiamine diphosphate</name>
        <dbReference type="ChEBI" id="CHEBI:58937"/>
    </cofactor>
</comment>
<organism evidence="6 7">
    <name type="scientific">Mesoplasma syrphidae</name>
    <dbReference type="NCBI Taxonomy" id="225999"/>
    <lineage>
        <taxon>Bacteria</taxon>
        <taxon>Bacillati</taxon>
        <taxon>Mycoplasmatota</taxon>
        <taxon>Mollicutes</taxon>
        <taxon>Entomoplasmatales</taxon>
        <taxon>Entomoplasmataceae</taxon>
        <taxon>Mesoplasma</taxon>
    </lineage>
</organism>
<name>A0A2K9C4N3_9MOLU</name>
<comment type="catalytic activity">
    <reaction evidence="4">
        <text>N(6)-[(R)-lipoyl]-L-lysyl-[protein] + 3-methyl-2-oxobutanoate + H(+) = N(6)-[(R)-S(8)-2-methylpropanoyldihydrolipoyl]-L-lysyl-[protein] + CO2</text>
        <dbReference type="Rhea" id="RHEA:13457"/>
        <dbReference type="Rhea" id="RHEA-COMP:10474"/>
        <dbReference type="Rhea" id="RHEA-COMP:10497"/>
        <dbReference type="ChEBI" id="CHEBI:11851"/>
        <dbReference type="ChEBI" id="CHEBI:15378"/>
        <dbReference type="ChEBI" id="CHEBI:16526"/>
        <dbReference type="ChEBI" id="CHEBI:83099"/>
        <dbReference type="ChEBI" id="CHEBI:83142"/>
        <dbReference type="EC" id="1.2.4.4"/>
    </reaction>
</comment>
<dbReference type="GO" id="GO:0009083">
    <property type="term" value="P:branched-chain amino acid catabolic process"/>
    <property type="evidence" value="ECO:0007669"/>
    <property type="project" value="TreeGrafter"/>
</dbReference>
<keyword evidence="7" id="KW-1185">Reference proteome</keyword>
<dbReference type="GO" id="GO:0003863">
    <property type="term" value="F:branched-chain 2-oxo acid dehydrogenase activity"/>
    <property type="evidence" value="ECO:0007669"/>
    <property type="project" value="UniProtKB-EC"/>
</dbReference>
<feature type="domain" description="Dehydrogenase E1 component" evidence="5">
    <location>
        <begin position="42"/>
        <end position="329"/>
    </location>
</feature>
<dbReference type="EMBL" id="CP025257">
    <property type="protein sequence ID" value="AUF83247.1"/>
    <property type="molecule type" value="Genomic_DNA"/>
</dbReference>
<keyword evidence="3 4" id="KW-0786">Thiamine pyrophosphate</keyword>
<reference evidence="6 7" key="1">
    <citation type="submission" date="2017-12" db="EMBL/GenBank/DDBJ databases">
        <title>Mesoplasma syrphidae YJS, Complete Genome.</title>
        <authorList>
            <person name="Knight T.F."/>
            <person name="Citino T."/>
            <person name="Rubinstein R."/>
            <person name="Neuschaefer Z."/>
        </authorList>
    </citation>
    <scope>NUCLEOTIDE SEQUENCE [LARGE SCALE GENOMIC DNA]</scope>
    <source>
        <strain evidence="6 7">YJS</strain>
    </source>
</reference>
<dbReference type="InterPro" id="IPR050771">
    <property type="entry name" value="Alpha-ketoacid_DH_E1_comp"/>
</dbReference>
<accession>A0A2K9C4N3</accession>
<comment type="similarity">
    <text evidence="4">Belongs to the BCKDHA family.</text>
</comment>
<keyword evidence="6" id="KW-0670">Pyruvate</keyword>
<dbReference type="Proteomes" id="UP000233419">
    <property type="component" value="Chromosome"/>
</dbReference>
<sequence>MKYIEKFDVTKDEIIRVMDSSGKIINKDLMPEISLEETLEAYKIMNLSRRQDIFQNLVQRQGRLLSFLSSTGQEACEVAYSLNLIKGKDWFISGYRNNAAWITCGVPIKNVMLYWAGNEYGAKSPDGVNVLPPNIVIGSQFSHATGIAFAEKYKGSDAIALTVTGDGGMSEGEVFEAMNFAKVHESPVIFVCENNQWAISTPRGEQTKSLNFAIKSIAVGIPSLKVDGNDFLACYGVFKEVAQWVREGKGPFLVECETYRLGPHSSADNPDVYRDPKEFEDAKSRDPLIRLKTYLIKNKVWSDAQQEALDNEHDQYVKEQFDWMEQNKAYPLEDIFNYTFAEKNDQLEEQFEEARRFYEKYPNSVKGGH</sequence>
<evidence type="ECO:0000256" key="3">
    <source>
        <dbReference type="ARBA" id="ARBA00023052"/>
    </source>
</evidence>
<comment type="function">
    <text evidence="4">The branched-chain alpha-keto dehydrogenase complex catalyzes the overall conversion of alpha-keto acids to acyl-CoA and CO(2). It contains multiple copies of three enzymatic components: branched-chain alpha-keto acid decarboxylase (E1), lipoamide acyltransferase (E2) and lipoamide dehydrogenase (E3).</text>
</comment>
<dbReference type="CDD" id="cd02000">
    <property type="entry name" value="TPP_E1_PDC_ADC_BCADC"/>
    <property type="match status" value="1"/>
</dbReference>
<proteinExistence type="inferred from homology"/>
<dbReference type="InterPro" id="IPR001017">
    <property type="entry name" value="DH_E1"/>
</dbReference>
<dbReference type="InterPro" id="IPR029061">
    <property type="entry name" value="THDP-binding"/>
</dbReference>
<evidence type="ECO:0000256" key="1">
    <source>
        <dbReference type="ARBA" id="ARBA00001964"/>
    </source>
</evidence>
<dbReference type="KEGG" id="msyr:CXP39_00280"/>
<dbReference type="RefSeq" id="WP_027048352.1">
    <property type="nucleotide sequence ID" value="NZ_CP025257.1"/>
</dbReference>
<dbReference type="SUPFAM" id="SSF52518">
    <property type="entry name" value="Thiamin diphosphate-binding fold (THDP-binding)"/>
    <property type="match status" value="1"/>
</dbReference>
<keyword evidence="2 4" id="KW-0560">Oxidoreductase</keyword>
<dbReference type="Gene3D" id="3.40.50.970">
    <property type="match status" value="1"/>
</dbReference>
<evidence type="ECO:0000256" key="2">
    <source>
        <dbReference type="ARBA" id="ARBA00023002"/>
    </source>
</evidence>
<evidence type="ECO:0000313" key="7">
    <source>
        <dbReference type="Proteomes" id="UP000233419"/>
    </source>
</evidence>
<evidence type="ECO:0000313" key="6">
    <source>
        <dbReference type="EMBL" id="AUF83247.1"/>
    </source>
</evidence>
<dbReference type="PANTHER" id="PTHR43380:SF1">
    <property type="entry name" value="2-OXOISOVALERATE DEHYDROGENASE SUBUNIT ALPHA, MITOCHONDRIAL"/>
    <property type="match status" value="1"/>
</dbReference>
<evidence type="ECO:0000259" key="5">
    <source>
        <dbReference type="Pfam" id="PF00676"/>
    </source>
</evidence>
<protein>
    <recommendedName>
        <fullName evidence="4">2-oxoisovalerate dehydrogenase subunit alpha</fullName>
        <ecNumber evidence="4">1.2.4.4</ecNumber>
    </recommendedName>
    <alternativeName>
        <fullName evidence="4">Branched-chain alpha-keto acid dehydrogenase E1 component alpha chain</fullName>
    </alternativeName>
</protein>
<dbReference type="AlphaFoldDB" id="A0A2K9C4N3"/>
<dbReference type="OrthoDB" id="9766715at2"/>